<organism evidence="1 2">
    <name type="scientific">Clostridium kluyveri</name>
    <dbReference type="NCBI Taxonomy" id="1534"/>
    <lineage>
        <taxon>Bacteria</taxon>
        <taxon>Bacillati</taxon>
        <taxon>Bacillota</taxon>
        <taxon>Clostridia</taxon>
        <taxon>Eubacteriales</taxon>
        <taxon>Clostridiaceae</taxon>
        <taxon>Clostridium</taxon>
    </lineage>
</organism>
<dbReference type="RefSeq" id="WP_073537044.1">
    <property type="nucleotide sequence ID" value="NZ_CP018335.1"/>
</dbReference>
<protein>
    <submittedName>
        <fullName evidence="1">Uncharacterized protein</fullName>
    </submittedName>
</protein>
<evidence type="ECO:0000313" key="2">
    <source>
        <dbReference type="Proteomes" id="UP000184604"/>
    </source>
</evidence>
<dbReference type="AlphaFoldDB" id="A0A1L5F2V0"/>
<evidence type="ECO:0000313" key="1">
    <source>
        <dbReference type="EMBL" id="APM37324.1"/>
    </source>
</evidence>
<name>A0A1L5F2V0_CLOKL</name>
<dbReference type="Proteomes" id="UP000184604">
    <property type="component" value="Chromosome"/>
</dbReference>
<reference evidence="1 2" key="1">
    <citation type="submission" date="2016-12" db="EMBL/GenBank/DDBJ databases">
        <title>Complete genome sequence of Clostridium kluyveri JZZ isolated from the pit mud of a Chinese flavor liquor-making factory.</title>
        <authorList>
            <person name="Wang Y."/>
        </authorList>
    </citation>
    <scope>NUCLEOTIDE SEQUENCE [LARGE SCALE GENOMIC DNA]</scope>
    <source>
        <strain evidence="1 2">JZZ</strain>
    </source>
</reference>
<accession>A0A1L5F2V0</accession>
<gene>
    <name evidence="1" type="ORF">BS101_00360</name>
</gene>
<proteinExistence type="predicted"/>
<sequence length="85" mass="9718">MLEMPQNIKQKLRNLNLVCLKVNNLEKQLEKDFMSFGVNPDVLRGVGNAKVRTEAFSGIVNCSGDIEENIKEIEKVFLYYVGKQK</sequence>
<dbReference type="EMBL" id="CP018335">
    <property type="protein sequence ID" value="APM37324.1"/>
    <property type="molecule type" value="Genomic_DNA"/>
</dbReference>